<evidence type="ECO:0000313" key="4">
    <source>
        <dbReference type="EMBL" id="RLN04549.1"/>
    </source>
</evidence>
<reference evidence="5" key="1">
    <citation type="journal article" date="2019" name="Nat. Commun.">
        <title>The genome of broomcorn millet.</title>
        <authorList>
            <person name="Zou C."/>
            <person name="Miki D."/>
            <person name="Li D."/>
            <person name="Tang Q."/>
            <person name="Xiao L."/>
            <person name="Rajput S."/>
            <person name="Deng P."/>
            <person name="Jia W."/>
            <person name="Huang R."/>
            <person name="Zhang M."/>
            <person name="Sun Y."/>
            <person name="Hu J."/>
            <person name="Fu X."/>
            <person name="Schnable P.S."/>
            <person name="Li F."/>
            <person name="Zhang H."/>
            <person name="Feng B."/>
            <person name="Zhu X."/>
            <person name="Liu R."/>
            <person name="Schnable J.C."/>
            <person name="Zhu J.-K."/>
            <person name="Zhang H."/>
        </authorList>
    </citation>
    <scope>NUCLEOTIDE SEQUENCE [LARGE SCALE GENOMIC DNA]</scope>
</reference>
<keyword evidence="3" id="KW-1133">Transmembrane helix</keyword>
<feature type="region of interest" description="Disordered" evidence="2">
    <location>
        <begin position="911"/>
        <end position="930"/>
    </location>
</feature>
<keyword evidence="1" id="KW-0067">ATP-binding</keyword>
<feature type="region of interest" description="Disordered" evidence="2">
    <location>
        <begin position="65"/>
        <end position="187"/>
    </location>
</feature>
<dbReference type="PROSITE" id="PS00107">
    <property type="entry name" value="PROTEIN_KINASE_ATP"/>
    <property type="match status" value="1"/>
</dbReference>
<keyword evidence="3" id="KW-0812">Transmembrane</keyword>
<dbReference type="InterPro" id="IPR011009">
    <property type="entry name" value="Kinase-like_dom_sf"/>
</dbReference>
<dbReference type="InterPro" id="IPR017441">
    <property type="entry name" value="Protein_kinase_ATP_BS"/>
</dbReference>
<feature type="region of interest" description="Disordered" evidence="2">
    <location>
        <begin position="1"/>
        <end position="52"/>
    </location>
</feature>
<dbReference type="OrthoDB" id="61110at2759"/>
<sequence>MKNWLAAGLYSSDVPDSGGNDNTGDEDAKGHSKSKSKNKRRRPGNDRHKSDCICAVCQVTRRKKERDEILAVVDNETAAMDSNTSDQHDMEGNSGANNPGSHDTSSSQEQPPRNDVYKETAEADDSGIRIEDVGKFSSGRPSSLPCADYEDEGSRQEKEQVEYRDMNSNEEHTSTQPNEYSDVENQQKVQIETSQEVEMEEDYPMQQGNPSFLQLCASLFPSNQRSTFRRNPSKAKASSAPTLSSRLSSPSFSHRVPPLDSLWVRLSRPATTTASAAVAVHRGSQATAASTAHVVFSLRMPMSRYARASHRSAFPFLLVTRTTTGGILSLLLAVFILAGSFGSCSASKQFSTVAISHAPNSTLVCALVTTNGGDAAATGGSSSKLHCTSLPDGQQFVYPSADIPYNAIAAGTDFLCGLMAPAGGHAAMRWWSFSEEAAANRSRPVGRRLYWGPSLRALNAGGAHVCGLSNDHDPACWEWPDLKLPKGLDFSGIALGQDFLCGILAKDNTSMSCYGGMKAPLLTPKPAAFRTVAAGHRHACAVDAEGGFACWGDGAPKVPPAELPESMSAMALGNDTTCVLDGKGIAWCWGGAPVPAQYKSTPFLAIEADGDAVCAITMNNYSVVCWGKSDRFGGGRLIYNATMPGACAPQHTCPCGIIWGSGALCGNGGGEGVQELAVCQPCQLPLNASRIVIANGMNKASPAQGDDDARKKKTLAVALSVAGVGAAVLAAAGTAFYLVAFRKREKKTLRLGESSSRRLCRDVEAMVMPAPQVSPLRPARPLGCEEFTLRELSRLTNGFAEENKIGSGSFGSVYRAKFPDGREVEAVARVAKIASECVRPRGRARPIMSEVVAELEWAVTLCEESVAVAAAAAGLNSSRHGGSDLSRSRSRSESDDPSPFHTRELGFGFGFRHSHSSSRPVTHGRSHSTM</sequence>
<feature type="compositionally biased region" description="Basic residues" evidence="2">
    <location>
        <begin position="31"/>
        <end position="42"/>
    </location>
</feature>
<dbReference type="STRING" id="4540.A0A3L6RJ48"/>
<dbReference type="AlphaFoldDB" id="A0A3L6RJ48"/>
<feature type="compositionally biased region" description="Basic and acidic residues" evidence="2">
    <location>
        <begin position="152"/>
        <end position="173"/>
    </location>
</feature>
<name>A0A3L6RJ48_PANMI</name>
<evidence type="ECO:0000256" key="3">
    <source>
        <dbReference type="SAM" id="Phobius"/>
    </source>
</evidence>
<feature type="compositionally biased region" description="Basic and acidic residues" evidence="2">
    <location>
        <begin position="115"/>
        <end position="134"/>
    </location>
</feature>
<dbReference type="EMBL" id="PQIB02000008">
    <property type="protein sequence ID" value="RLN04549.1"/>
    <property type="molecule type" value="Genomic_DNA"/>
</dbReference>
<evidence type="ECO:0000256" key="2">
    <source>
        <dbReference type="SAM" id="MobiDB-lite"/>
    </source>
</evidence>
<dbReference type="InterPro" id="IPR009091">
    <property type="entry name" value="RCC1/BLIP-II"/>
</dbReference>
<feature type="transmembrane region" description="Helical" evidence="3">
    <location>
        <begin position="715"/>
        <end position="740"/>
    </location>
</feature>
<gene>
    <name evidence="4" type="ORF">C2845_PM13G00670</name>
</gene>
<dbReference type="GO" id="GO:0005524">
    <property type="term" value="F:ATP binding"/>
    <property type="evidence" value="ECO:0007669"/>
    <property type="project" value="UniProtKB-UniRule"/>
</dbReference>
<organism evidence="4 5">
    <name type="scientific">Panicum miliaceum</name>
    <name type="common">Proso millet</name>
    <name type="synonym">Broomcorn millet</name>
    <dbReference type="NCBI Taxonomy" id="4540"/>
    <lineage>
        <taxon>Eukaryota</taxon>
        <taxon>Viridiplantae</taxon>
        <taxon>Streptophyta</taxon>
        <taxon>Embryophyta</taxon>
        <taxon>Tracheophyta</taxon>
        <taxon>Spermatophyta</taxon>
        <taxon>Magnoliopsida</taxon>
        <taxon>Liliopsida</taxon>
        <taxon>Poales</taxon>
        <taxon>Poaceae</taxon>
        <taxon>PACMAD clade</taxon>
        <taxon>Panicoideae</taxon>
        <taxon>Panicodae</taxon>
        <taxon>Paniceae</taxon>
        <taxon>Panicinae</taxon>
        <taxon>Panicum</taxon>
        <taxon>Panicum sect. Panicum</taxon>
    </lineage>
</organism>
<dbReference type="Gene3D" id="3.30.200.20">
    <property type="entry name" value="Phosphorylase Kinase, domain 1"/>
    <property type="match status" value="1"/>
</dbReference>
<dbReference type="SUPFAM" id="SSF50985">
    <property type="entry name" value="RCC1/BLIP-II"/>
    <property type="match status" value="1"/>
</dbReference>
<comment type="caution">
    <text evidence="4">The sequence shown here is derived from an EMBL/GenBank/DDBJ whole genome shotgun (WGS) entry which is preliminary data.</text>
</comment>
<dbReference type="GO" id="GO:0016301">
    <property type="term" value="F:kinase activity"/>
    <property type="evidence" value="ECO:0007669"/>
    <property type="project" value="UniProtKB-KW"/>
</dbReference>
<dbReference type="PANTHER" id="PTHR46146:SF4">
    <property type="entry name" value="SERINE_THREONINE-PROTEIN KINASE-LIKE PROTEIN CCR4"/>
    <property type="match status" value="1"/>
</dbReference>
<proteinExistence type="predicted"/>
<feature type="compositionally biased region" description="Low complexity" evidence="2">
    <location>
        <begin position="237"/>
        <end position="251"/>
    </location>
</feature>
<keyword evidence="3" id="KW-0472">Membrane</keyword>
<feature type="compositionally biased region" description="Basic residues" evidence="2">
    <location>
        <begin position="912"/>
        <end position="930"/>
    </location>
</feature>
<dbReference type="Proteomes" id="UP000275267">
    <property type="component" value="Unassembled WGS sequence"/>
</dbReference>
<accession>A0A3L6RJ48</accession>
<keyword evidence="1" id="KW-0547">Nucleotide-binding</keyword>
<feature type="binding site" evidence="1">
    <location>
        <position position="832"/>
    </location>
    <ligand>
        <name>ATP</name>
        <dbReference type="ChEBI" id="CHEBI:30616"/>
    </ligand>
</feature>
<keyword evidence="5" id="KW-1185">Reference proteome</keyword>
<feature type="region of interest" description="Disordered" evidence="2">
    <location>
        <begin position="876"/>
        <end position="899"/>
    </location>
</feature>
<evidence type="ECO:0000256" key="1">
    <source>
        <dbReference type="PROSITE-ProRule" id="PRU10141"/>
    </source>
</evidence>
<feature type="compositionally biased region" description="Polar residues" evidence="2">
    <location>
        <begin position="174"/>
        <end position="187"/>
    </location>
</feature>
<dbReference type="PANTHER" id="PTHR46146">
    <property type="entry name" value="SERINE/THREONINE-PROTEIN KINASE-LIKE PROTEIN CCR4"/>
    <property type="match status" value="1"/>
</dbReference>
<dbReference type="Gene3D" id="2.130.10.30">
    <property type="entry name" value="Regulator of chromosome condensation 1/beta-lactamase-inhibitor protein II"/>
    <property type="match status" value="1"/>
</dbReference>
<evidence type="ECO:0000313" key="5">
    <source>
        <dbReference type="Proteomes" id="UP000275267"/>
    </source>
</evidence>
<dbReference type="SUPFAM" id="SSF56112">
    <property type="entry name" value="Protein kinase-like (PK-like)"/>
    <property type="match status" value="1"/>
</dbReference>
<feature type="region of interest" description="Disordered" evidence="2">
    <location>
        <begin position="224"/>
        <end position="251"/>
    </location>
</feature>
<feature type="compositionally biased region" description="Low complexity" evidence="2">
    <location>
        <begin position="876"/>
        <end position="885"/>
    </location>
</feature>
<protein>
    <submittedName>
        <fullName evidence="4">Serine/threonine-protein kinase-like protein CCR4</fullName>
    </submittedName>
</protein>
<feature type="compositionally biased region" description="Polar residues" evidence="2">
    <location>
        <begin position="94"/>
        <end position="111"/>
    </location>
</feature>